<dbReference type="Pfam" id="PF01965">
    <property type="entry name" value="DJ-1_PfpI"/>
    <property type="match status" value="1"/>
</dbReference>
<comment type="caution">
    <text evidence="3">The sequence shown here is derived from an EMBL/GenBank/DDBJ whole genome shotgun (WGS) entry which is preliminary data.</text>
</comment>
<dbReference type="Proteomes" id="UP000011592">
    <property type="component" value="Unassembled WGS sequence"/>
</dbReference>
<dbReference type="PANTHER" id="PTHR43130">
    <property type="entry name" value="ARAC-FAMILY TRANSCRIPTIONAL REGULATOR"/>
    <property type="match status" value="1"/>
</dbReference>
<dbReference type="SUPFAM" id="SSF52317">
    <property type="entry name" value="Class I glutamine amidotransferase-like"/>
    <property type="match status" value="1"/>
</dbReference>
<evidence type="ECO:0000313" key="4">
    <source>
        <dbReference type="Proteomes" id="UP000011592"/>
    </source>
</evidence>
<feature type="compositionally biased region" description="Basic residues" evidence="1">
    <location>
        <begin position="124"/>
        <end position="133"/>
    </location>
</feature>
<dbReference type="EMBL" id="AOIJ01000051">
    <property type="protein sequence ID" value="ELY79466.1"/>
    <property type="molecule type" value="Genomic_DNA"/>
</dbReference>
<proteinExistence type="predicted"/>
<dbReference type="InterPro" id="IPR002818">
    <property type="entry name" value="DJ-1/PfpI"/>
</dbReference>
<organism evidence="3 4">
    <name type="scientific">Natrinema gari JCM 14663</name>
    <dbReference type="NCBI Taxonomy" id="1230459"/>
    <lineage>
        <taxon>Archaea</taxon>
        <taxon>Methanobacteriati</taxon>
        <taxon>Methanobacteriota</taxon>
        <taxon>Stenosarchaea group</taxon>
        <taxon>Halobacteria</taxon>
        <taxon>Halobacteriales</taxon>
        <taxon>Natrialbaceae</taxon>
        <taxon>Natrinema</taxon>
    </lineage>
</organism>
<dbReference type="PANTHER" id="PTHR43130:SF3">
    <property type="entry name" value="HTH-TYPE TRANSCRIPTIONAL REGULATOR RV1931C"/>
    <property type="match status" value="1"/>
</dbReference>
<evidence type="ECO:0000259" key="2">
    <source>
        <dbReference type="Pfam" id="PF01965"/>
    </source>
</evidence>
<evidence type="ECO:0000256" key="1">
    <source>
        <dbReference type="SAM" id="MobiDB-lite"/>
    </source>
</evidence>
<sequence length="201" mass="21386">MGTNRARAHPRSGASLEPRLVTLAETDLVAASHGLRVEPDGTLGDPDILLVPGGGWTTEGRVRSVVEARTVPEAVGERFAAGSTVASVCTGAMILAEADVLAGRPATTLAVATDDLAASAATVHRARGGRRRRDRGDRSGAVAARARVRRGDRDGNGTRPSRRGRPLTARRDAVGFRLWQYTGRRGSRLRCYCCRFRVSCG</sequence>
<evidence type="ECO:0000313" key="3">
    <source>
        <dbReference type="EMBL" id="ELY79466.1"/>
    </source>
</evidence>
<reference evidence="3 4" key="1">
    <citation type="journal article" date="2014" name="PLoS Genet.">
        <title>Phylogenetically driven sequencing of extremely halophilic archaea reveals strategies for static and dynamic osmo-response.</title>
        <authorList>
            <person name="Becker E.A."/>
            <person name="Seitzer P.M."/>
            <person name="Tritt A."/>
            <person name="Larsen D."/>
            <person name="Krusor M."/>
            <person name="Yao A.I."/>
            <person name="Wu D."/>
            <person name="Madern D."/>
            <person name="Eisen J.A."/>
            <person name="Darling A.E."/>
            <person name="Facciotti M.T."/>
        </authorList>
    </citation>
    <scope>NUCLEOTIDE SEQUENCE [LARGE SCALE GENOMIC DNA]</scope>
    <source>
        <strain evidence="3 4">JCM 14663</strain>
    </source>
</reference>
<feature type="domain" description="DJ-1/PfpI" evidence="2">
    <location>
        <begin position="15"/>
        <end position="122"/>
    </location>
</feature>
<dbReference type="InterPro" id="IPR029062">
    <property type="entry name" value="Class_I_gatase-like"/>
</dbReference>
<gene>
    <name evidence="3" type="ORF">C486_10714</name>
</gene>
<keyword evidence="4" id="KW-1185">Reference proteome</keyword>
<name>L9Z0P3_9EURY</name>
<accession>L9Z0P3</accession>
<dbReference type="InterPro" id="IPR052158">
    <property type="entry name" value="INH-QAR"/>
</dbReference>
<dbReference type="Gene3D" id="3.40.50.880">
    <property type="match status" value="1"/>
</dbReference>
<feature type="region of interest" description="Disordered" evidence="1">
    <location>
        <begin position="124"/>
        <end position="167"/>
    </location>
</feature>
<dbReference type="AlphaFoldDB" id="L9Z0P3"/>
<protein>
    <submittedName>
        <fullName evidence="3">ThiJ/PfpI domain-containing protein</fullName>
    </submittedName>
</protein>